<name>A0A7W8XSI1_9HYPH</name>
<sequence length="68" mass="7819">MTSDKQNQTVTFAEPEIYIKELVHDQANNLNAIITQVFENQVSTEDVALIRYLLQMLSVATEVERKVH</sequence>
<organism evidence="1 2">
    <name type="scientific">Rhizobium paranaense</name>
    <dbReference type="NCBI Taxonomy" id="1650438"/>
    <lineage>
        <taxon>Bacteria</taxon>
        <taxon>Pseudomonadati</taxon>
        <taxon>Pseudomonadota</taxon>
        <taxon>Alphaproteobacteria</taxon>
        <taxon>Hyphomicrobiales</taxon>
        <taxon>Rhizobiaceae</taxon>
        <taxon>Rhizobium/Agrobacterium group</taxon>
        <taxon>Rhizobium</taxon>
    </lineage>
</organism>
<comment type="caution">
    <text evidence="1">The sequence shown here is derived from an EMBL/GenBank/DDBJ whole genome shotgun (WGS) entry which is preliminary data.</text>
</comment>
<protein>
    <submittedName>
        <fullName evidence="1">Uncharacterized protein</fullName>
    </submittedName>
</protein>
<dbReference type="RefSeq" id="WP_183938449.1">
    <property type="nucleotide sequence ID" value="NZ_JACHBI010000006.1"/>
</dbReference>
<gene>
    <name evidence="1" type="ORF">GGD50_003411</name>
</gene>
<keyword evidence="2" id="KW-1185">Reference proteome</keyword>
<evidence type="ECO:0000313" key="1">
    <source>
        <dbReference type="EMBL" id="MBB5574782.1"/>
    </source>
</evidence>
<reference evidence="1 2" key="1">
    <citation type="submission" date="2020-08" db="EMBL/GenBank/DDBJ databases">
        <title>Genomic Encyclopedia of Type Strains, Phase IV (KMG-V): Genome sequencing to study the core and pangenomes of soil and plant-associated prokaryotes.</title>
        <authorList>
            <person name="Whitman W."/>
        </authorList>
    </citation>
    <scope>NUCLEOTIDE SEQUENCE [LARGE SCALE GENOMIC DNA]</scope>
    <source>
        <strain evidence="1 2">SEMIA 4064</strain>
    </source>
</reference>
<accession>A0A7W8XSI1</accession>
<proteinExistence type="predicted"/>
<dbReference type="EMBL" id="JACHBI010000006">
    <property type="protein sequence ID" value="MBB5574782.1"/>
    <property type="molecule type" value="Genomic_DNA"/>
</dbReference>
<dbReference type="Proteomes" id="UP000549882">
    <property type="component" value="Unassembled WGS sequence"/>
</dbReference>
<evidence type="ECO:0000313" key="2">
    <source>
        <dbReference type="Proteomes" id="UP000549882"/>
    </source>
</evidence>
<dbReference type="AlphaFoldDB" id="A0A7W8XSI1"/>